<dbReference type="GeneID" id="87822993"/>
<reference evidence="1" key="1">
    <citation type="journal article" date="2023" name="Mol. Phylogenet. Evol.">
        <title>Genome-scale phylogeny and comparative genomics of the fungal order Sordariales.</title>
        <authorList>
            <person name="Hensen N."/>
            <person name="Bonometti L."/>
            <person name="Westerberg I."/>
            <person name="Brannstrom I.O."/>
            <person name="Guillou S."/>
            <person name="Cros-Aarteil S."/>
            <person name="Calhoun S."/>
            <person name="Haridas S."/>
            <person name="Kuo A."/>
            <person name="Mondo S."/>
            <person name="Pangilinan J."/>
            <person name="Riley R."/>
            <person name="LaButti K."/>
            <person name="Andreopoulos B."/>
            <person name="Lipzen A."/>
            <person name="Chen C."/>
            <person name="Yan M."/>
            <person name="Daum C."/>
            <person name="Ng V."/>
            <person name="Clum A."/>
            <person name="Steindorff A."/>
            <person name="Ohm R.A."/>
            <person name="Martin F."/>
            <person name="Silar P."/>
            <person name="Natvig D.O."/>
            <person name="Lalanne C."/>
            <person name="Gautier V."/>
            <person name="Ament-Velasquez S.L."/>
            <person name="Kruys A."/>
            <person name="Hutchinson M.I."/>
            <person name="Powell A.J."/>
            <person name="Barry K."/>
            <person name="Miller A.N."/>
            <person name="Grigoriev I.V."/>
            <person name="Debuchy R."/>
            <person name="Gladieux P."/>
            <person name="Hiltunen Thoren M."/>
            <person name="Johannesson H."/>
        </authorList>
    </citation>
    <scope>NUCLEOTIDE SEQUENCE</scope>
    <source>
        <strain evidence="1">CBS 731.68</strain>
    </source>
</reference>
<evidence type="ECO:0000313" key="2">
    <source>
        <dbReference type="Proteomes" id="UP001302602"/>
    </source>
</evidence>
<reference evidence="1" key="2">
    <citation type="submission" date="2023-05" db="EMBL/GenBank/DDBJ databases">
        <authorList>
            <consortium name="Lawrence Berkeley National Laboratory"/>
            <person name="Steindorff A."/>
            <person name="Hensen N."/>
            <person name="Bonometti L."/>
            <person name="Westerberg I."/>
            <person name="Brannstrom I.O."/>
            <person name="Guillou S."/>
            <person name="Cros-Aarteil S."/>
            <person name="Calhoun S."/>
            <person name="Haridas S."/>
            <person name="Kuo A."/>
            <person name="Mondo S."/>
            <person name="Pangilinan J."/>
            <person name="Riley R."/>
            <person name="Labutti K."/>
            <person name="Andreopoulos B."/>
            <person name="Lipzen A."/>
            <person name="Chen C."/>
            <person name="Yanf M."/>
            <person name="Daum C."/>
            <person name="Ng V."/>
            <person name="Clum A."/>
            <person name="Ohm R."/>
            <person name="Martin F."/>
            <person name="Silar P."/>
            <person name="Natvig D."/>
            <person name="Lalanne C."/>
            <person name="Gautier V."/>
            <person name="Ament-Velasquez S.L."/>
            <person name="Kruys A."/>
            <person name="Hutchinson M.I."/>
            <person name="Powell A.J."/>
            <person name="Barry K."/>
            <person name="Miller A.N."/>
            <person name="Grigoriev I.V."/>
            <person name="Debuchy R."/>
            <person name="Gladieux P."/>
            <person name="Thoren M.H."/>
            <person name="Johannesson H."/>
        </authorList>
    </citation>
    <scope>NUCLEOTIDE SEQUENCE</scope>
    <source>
        <strain evidence="1">CBS 731.68</strain>
    </source>
</reference>
<keyword evidence="2" id="KW-1185">Reference proteome</keyword>
<sequence>MMTPMDGSGTTTSHRYRWLLGRRSVTLQAQRSAVTGTVPLDDSRRLSHVPSVSYTRISTPQDLRTFQSQHTAAGFAGSREKQTRRWIRDTTESESMWKLECCPFWFMIQRNRTSLPSSPTRLCRSEAPSRELVEACIVHLASCSTEAHQEGRWY</sequence>
<dbReference type="EMBL" id="MU853224">
    <property type="protein sequence ID" value="KAK4127381.1"/>
    <property type="molecule type" value="Genomic_DNA"/>
</dbReference>
<comment type="caution">
    <text evidence="1">The sequence shown here is derived from an EMBL/GenBank/DDBJ whole genome shotgun (WGS) entry which is preliminary data.</text>
</comment>
<organism evidence="1 2">
    <name type="scientific">Parathielavia appendiculata</name>
    <dbReference type="NCBI Taxonomy" id="2587402"/>
    <lineage>
        <taxon>Eukaryota</taxon>
        <taxon>Fungi</taxon>
        <taxon>Dikarya</taxon>
        <taxon>Ascomycota</taxon>
        <taxon>Pezizomycotina</taxon>
        <taxon>Sordariomycetes</taxon>
        <taxon>Sordariomycetidae</taxon>
        <taxon>Sordariales</taxon>
        <taxon>Chaetomiaceae</taxon>
        <taxon>Parathielavia</taxon>
    </lineage>
</organism>
<name>A0AAN6U9A4_9PEZI</name>
<dbReference type="RefSeq" id="XP_062651152.1">
    <property type="nucleotide sequence ID" value="XM_062786227.1"/>
</dbReference>
<proteinExistence type="predicted"/>
<accession>A0AAN6U9A4</accession>
<dbReference type="Proteomes" id="UP001302602">
    <property type="component" value="Unassembled WGS sequence"/>
</dbReference>
<protein>
    <submittedName>
        <fullName evidence="1">Uncharacterized protein</fullName>
    </submittedName>
</protein>
<evidence type="ECO:0000313" key="1">
    <source>
        <dbReference type="EMBL" id="KAK4127381.1"/>
    </source>
</evidence>
<dbReference type="AlphaFoldDB" id="A0AAN6U9A4"/>
<gene>
    <name evidence="1" type="ORF">N657DRAFT_208409</name>
</gene>